<proteinExistence type="predicted"/>
<keyword evidence="1" id="KW-0418">Kinase</keyword>
<sequence>MTDLESAISLAVKLHAGQTDKSGKPYILHPLRVMLSLDGEQDMVVGVLHDVVEDCTTGHGDILALFGEDVWSAVMALTRNPVETYEDFILRAKANGIARRVKIADIKDNMRPGAEHLLPRYEKALAVLLSA</sequence>
<dbReference type="PANTHER" id="PTHR46246">
    <property type="entry name" value="GUANOSINE-3',5'-BIS(DIPHOSPHATE) 3'-PYROPHOSPHOHYDROLASE MESH1"/>
    <property type="match status" value="1"/>
</dbReference>
<accession>A0A179BUE4</accession>
<organism evidence="1">
    <name type="scientific">Rhizobium leguminosarum</name>
    <dbReference type="NCBI Taxonomy" id="384"/>
    <lineage>
        <taxon>Bacteria</taxon>
        <taxon>Pseudomonadati</taxon>
        <taxon>Pseudomonadota</taxon>
        <taxon>Alphaproteobacteria</taxon>
        <taxon>Hyphomicrobiales</taxon>
        <taxon>Rhizobiaceae</taxon>
        <taxon>Rhizobium/Agrobacterium group</taxon>
        <taxon>Rhizobium</taxon>
    </lineage>
</organism>
<comment type="caution">
    <text evidence="1">The sequence shown here is derived from an EMBL/GenBank/DDBJ whole genome shotgun (WGS) entry which is preliminary data.</text>
</comment>
<dbReference type="InterPro" id="IPR052194">
    <property type="entry name" value="MESH1"/>
</dbReference>
<reference evidence="1" key="1">
    <citation type="submission" date="2016-04" db="EMBL/GenBank/DDBJ databases">
        <title>Fast-growing isolate from the root nodules of Vavilovia formosa.</title>
        <authorList>
            <person name="Kimeklis A."/>
            <person name="Safronova V."/>
            <person name="Belimov A."/>
            <person name="Andronov E."/>
        </authorList>
    </citation>
    <scope>NUCLEOTIDE SEQUENCE [LARGE SCALE GENOMIC DNA]</scope>
    <source>
        <strain evidence="1">Vaf-46</strain>
    </source>
</reference>
<protein>
    <submittedName>
        <fullName evidence="1">GTP pyrophosphokinase</fullName>
    </submittedName>
</protein>
<keyword evidence="1" id="KW-0808">Transferase</keyword>
<dbReference type="SUPFAM" id="SSF109604">
    <property type="entry name" value="HD-domain/PDEase-like"/>
    <property type="match status" value="1"/>
</dbReference>
<dbReference type="Gene3D" id="1.10.3210.10">
    <property type="entry name" value="Hypothetical protein af1432"/>
    <property type="match status" value="1"/>
</dbReference>
<dbReference type="GO" id="GO:0008893">
    <property type="term" value="F:guanosine-3',5'-bis(diphosphate) 3'-diphosphatase activity"/>
    <property type="evidence" value="ECO:0007669"/>
    <property type="project" value="TreeGrafter"/>
</dbReference>
<dbReference type="Pfam" id="PF13328">
    <property type="entry name" value="HD_4"/>
    <property type="match status" value="1"/>
</dbReference>
<dbReference type="PANTHER" id="PTHR46246:SF1">
    <property type="entry name" value="GUANOSINE-3',5'-BIS(DIPHOSPHATE) 3'-PYROPHOSPHOHYDROLASE MESH1"/>
    <property type="match status" value="1"/>
</dbReference>
<dbReference type="EMBL" id="LWBS01000121">
    <property type="protein sequence ID" value="OAP95129.1"/>
    <property type="molecule type" value="Genomic_DNA"/>
</dbReference>
<dbReference type="AlphaFoldDB" id="A0A179BUE4"/>
<evidence type="ECO:0000313" key="1">
    <source>
        <dbReference type="EMBL" id="OAP95129.1"/>
    </source>
</evidence>
<dbReference type="GO" id="GO:0016301">
    <property type="term" value="F:kinase activity"/>
    <property type="evidence" value="ECO:0007669"/>
    <property type="project" value="UniProtKB-KW"/>
</dbReference>
<gene>
    <name evidence="1" type="ORF">A4U53_18075</name>
</gene>
<name>A0A179BUE4_RHILE</name>